<protein>
    <recommendedName>
        <fullName evidence="4">DUF2336 domain-containing protein</fullName>
    </recommendedName>
</protein>
<evidence type="ECO:0000313" key="2">
    <source>
        <dbReference type="EMBL" id="ADZ71368.1"/>
    </source>
</evidence>
<feature type="compositionally biased region" description="Basic and acidic residues" evidence="1">
    <location>
        <begin position="366"/>
        <end position="377"/>
    </location>
</feature>
<dbReference type="STRING" id="991905.SL003B_2945"/>
<dbReference type="HOGENOM" id="CLU_733328_0_0_5"/>
<proteinExistence type="predicted"/>
<organism evidence="2 3">
    <name type="scientific">Polymorphum gilvum (strain LMG 25793 / CGMCC 1.9160 / SL003B-26A1)</name>
    <dbReference type="NCBI Taxonomy" id="991905"/>
    <lineage>
        <taxon>Bacteria</taxon>
        <taxon>Pseudomonadati</taxon>
        <taxon>Pseudomonadota</taxon>
        <taxon>Alphaproteobacteria</taxon>
        <taxon>Rhodobacterales</taxon>
        <taxon>Paracoccaceae</taxon>
        <taxon>Polymorphum</taxon>
    </lineage>
</organism>
<keyword evidence="3" id="KW-1185">Reference proteome</keyword>
<feature type="compositionally biased region" description="Basic and acidic residues" evidence="1">
    <location>
        <begin position="341"/>
        <end position="351"/>
    </location>
</feature>
<dbReference type="Proteomes" id="UP000008130">
    <property type="component" value="Chromosome"/>
</dbReference>
<dbReference type="Pfam" id="PF10098">
    <property type="entry name" value="DUF2336"/>
    <property type="match status" value="1"/>
</dbReference>
<feature type="region of interest" description="Disordered" evidence="1">
    <location>
        <begin position="339"/>
        <end position="377"/>
    </location>
</feature>
<sequence>MTCTEPPRGTSFLDPKRDLARRDCLLLAATELFVARDRHDRSERRLFGELALNLLPDTPVGDRRRIACLLARTPDAPPEVLNALAADPDPLVAYPVLLHAAVLPEDTLLAVAERGPDSLRRALSRRPELPESVLERLAARGDEAAVRLLIAHGRPLLPVPALAALCARPEIMAVIGPELAGRALLPSDLLIAHYPTLDAANRQRAIAAAELRALADRARQGGTRAPQPAFKPALLQRIVAAALTGGRASFARQIAYALGLSAGLAARVTVDASGEPLVVCLKALGLAPASVATVVVRIVGRTLSIEQLRALLAFHDALSPAAALVLVGRWRVLEGGQAATPERHAPLHQETRLQASRSGSEAPAPARKDVDRERQAS</sequence>
<dbReference type="OrthoDB" id="7676556at2"/>
<accession>F2IV37</accession>
<dbReference type="KEGG" id="pgv:SL003B_2945"/>
<reference evidence="2 3" key="1">
    <citation type="journal article" date="2011" name="J. Bacteriol.">
        <title>Complete genome sequence of Polymorphum gilvum SL003B-26A1T, a crude oil-degrading bacterium from oil-polluted saline soil.</title>
        <authorList>
            <person name="Li S.G."/>
            <person name="Tang Y.Q."/>
            <person name="Nie Y."/>
            <person name="Cai M."/>
            <person name="Wu X.L."/>
        </authorList>
    </citation>
    <scope>NUCLEOTIDE SEQUENCE [LARGE SCALE GENOMIC DNA]</scope>
    <source>
        <strain evidence="3">LMG 25793 / CGMCC 1.9160 / SL003B-26A1</strain>
    </source>
</reference>
<dbReference type="InterPro" id="IPR019285">
    <property type="entry name" value="DUF2336"/>
</dbReference>
<evidence type="ECO:0000256" key="1">
    <source>
        <dbReference type="SAM" id="MobiDB-lite"/>
    </source>
</evidence>
<evidence type="ECO:0008006" key="4">
    <source>
        <dbReference type="Google" id="ProtNLM"/>
    </source>
</evidence>
<name>F2IV37_POLGS</name>
<dbReference type="EMBL" id="CP002568">
    <property type="protein sequence ID" value="ADZ71368.1"/>
    <property type="molecule type" value="Genomic_DNA"/>
</dbReference>
<dbReference type="eggNOG" id="COG5330">
    <property type="taxonomic scope" value="Bacteria"/>
</dbReference>
<dbReference type="AlphaFoldDB" id="F2IV37"/>
<evidence type="ECO:0000313" key="3">
    <source>
        <dbReference type="Proteomes" id="UP000008130"/>
    </source>
</evidence>
<gene>
    <name evidence="2" type="ordered locus">SL003B_2945</name>
</gene>